<dbReference type="Proteomes" id="UP000092716">
    <property type="component" value="Chromosome 13"/>
</dbReference>
<protein>
    <submittedName>
        <fullName evidence="1">KIR protein</fullName>
    </submittedName>
</protein>
<dbReference type="KEGG" id="pcot:PCOAH_00047730"/>
<accession>A0A1B1E5Z1</accession>
<reference evidence="2" key="1">
    <citation type="submission" date="2016-06" db="EMBL/GenBank/DDBJ databases">
        <title>First high quality genome sequence of Plasmodium coatneyi using continuous long reads from single molecule, real-time sequencing.</title>
        <authorList>
            <person name="Chien J.-T."/>
            <person name="Pakala S.B."/>
            <person name="Geraldo J.A."/>
            <person name="Lapp S.A."/>
            <person name="Barnwell J.W."/>
            <person name="Kissinger J.C."/>
            <person name="Galinski M.R."/>
            <person name="Humphrey J.C."/>
        </authorList>
    </citation>
    <scope>NUCLEOTIDE SEQUENCE [LARGE SCALE GENOMIC DNA]</scope>
    <source>
        <strain evidence="2">Hackeri</strain>
    </source>
</reference>
<dbReference type="Pfam" id="PF05795">
    <property type="entry name" value="Plasmodium_Vir"/>
    <property type="match status" value="1"/>
</dbReference>
<sequence length="215" mass="24239">MDIAQASCLLSKVNTGSSSCERVCDFFYFWLRSKLCEKVKNITEVRNIMQQIYQKLGDPDGKCEYKDLNSNVQCSEFKRAKTVFDYYQDYKTIKKQLKNCTTPGSPCTGAYKTYLQTADGPYREVQASSPDSGHEYYDRIVREIKDNGGKIPKPSDLKWGTVLGEELPPDGEGEANLDNCFQHIIFYPPGLVTNLRKAEAEEKGDPPSNVTSTTP</sequence>
<dbReference type="EMBL" id="CP016251">
    <property type="protein sequence ID" value="ANQ10454.1"/>
    <property type="molecule type" value="Genomic_DNA"/>
</dbReference>
<dbReference type="RefSeq" id="XP_019917149.1">
    <property type="nucleotide sequence ID" value="XM_020061556.1"/>
</dbReference>
<dbReference type="GeneID" id="30911504"/>
<proteinExistence type="predicted"/>
<evidence type="ECO:0000313" key="2">
    <source>
        <dbReference type="Proteomes" id="UP000092716"/>
    </source>
</evidence>
<keyword evidence="2" id="KW-1185">Reference proteome</keyword>
<gene>
    <name evidence="1" type="ORF">PCOAH_00047730</name>
</gene>
<name>A0A1B1E5Z1_9APIC</name>
<dbReference type="InterPro" id="IPR008780">
    <property type="entry name" value="Plasmodium_Vir"/>
</dbReference>
<organism evidence="1 2">
    <name type="scientific">Plasmodium coatneyi</name>
    <dbReference type="NCBI Taxonomy" id="208452"/>
    <lineage>
        <taxon>Eukaryota</taxon>
        <taxon>Sar</taxon>
        <taxon>Alveolata</taxon>
        <taxon>Apicomplexa</taxon>
        <taxon>Aconoidasida</taxon>
        <taxon>Haemosporida</taxon>
        <taxon>Plasmodiidae</taxon>
        <taxon>Plasmodium</taxon>
    </lineage>
</organism>
<dbReference type="VEuPathDB" id="PlasmoDB:PCOAH_00047730"/>
<dbReference type="AlphaFoldDB" id="A0A1B1E5Z1"/>
<evidence type="ECO:0000313" key="1">
    <source>
        <dbReference type="EMBL" id="ANQ10454.1"/>
    </source>
</evidence>